<dbReference type="PROSITE" id="PS01007">
    <property type="entry name" value="TRANSPOSASE_MUTATOR"/>
    <property type="match status" value="1"/>
</dbReference>
<dbReference type="AlphaFoldDB" id="A0A1M5F1B7"/>
<proteinExistence type="inferred from homology"/>
<dbReference type="GO" id="GO:0004803">
    <property type="term" value="F:transposase activity"/>
    <property type="evidence" value="ECO:0007669"/>
    <property type="project" value="UniProtKB-UniRule"/>
</dbReference>
<feature type="compositionally biased region" description="Polar residues" evidence="7">
    <location>
        <begin position="59"/>
        <end position="68"/>
    </location>
</feature>
<dbReference type="InterPro" id="IPR001207">
    <property type="entry name" value="Transposase_mutator"/>
</dbReference>
<dbReference type="RefSeq" id="WP_073146475.1">
    <property type="nucleotide sequence ID" value="NZ_FQUV01000021.1"/>
</dbReference>
<keyword evidence="9" id="KW-1185">Reference proteome</keyword>
<gene>
    <name evidence="8" type="ORF">SAMN05444273_1211</name>
</gene>
<dbReference type="PANTHER" id="PTHR33217">
    <property type="entry name" value="TRANSPOSASE FOR INSERTION SEQUENCE ELEMENT IS1081"/>
    <property type="match status" value="1"/>
</dbReference>
<dbReference type="GO" id="GO:0006313">
    <property type="term" value="P:DNA transposition"/>
    <property type="evidence" value="ECO:0007669"/>
    <property type="project" value="UniProtKB-UniRule"/>
</dbReference>
<protein>
    <recommendedName>
        <fullName evidence="6">Mutator family transposase</fullName>
    </recommendedName>
</protein>
<keyword evidence="6" id="KW-0814">Transposable element</keyword>
<dbReference type="Proteomes" id="UP000184144">
    <property type="component" value="Unassembled WGS sequence"/>
</dbReference>
<accession>A0A1M5F1B7</accession>
<evidence type="ECO:0000256" key="7">
    <source>
        <dbReference type="SAM" id="MobiDB-lite"/>
    </source>
</evidence>
<organism evidence="8 9">
    <name type="scientific">Litoreibacter ascidiaceicola</name>
    <dbReference type="NCBI Taxonomy" id="1486859"/>
    <lineage>
        <taxon>Bacteria</taxon>
        <taxon>Pseudomonadati</taxon>
        <taxon>Pseudomonadota</taxon>
        <taxon>Alphaproteobacteria</taxon>
        <taxon>Rhodobacterales</taxon>
        <taxon>Roseobacteraceae</taxon>
        <taxon>Litoreibacter</taxon>
    </lineage>
</organism>
<comment type="function">
    <text evidence="1 6">Required for the transposition of the insertion element.</text>
</comment>
<dbReference type="GO" id="GO:0003677">
    <property type="term" value="F:DNA binding"/>
    <property type="evidence" value="ECO:0007669"/>
    <property type="project" value="UniProtKB-UniRule"/>
</dbReference>
<sequence length="404" mass="45378">MTISKELLDELLKGCERPEDLLGDAGLMKELRIKLMERMLGAELTAHLGYEEGKDAPLGQSNRRNGTASKRLKGQDGEVPIAVPRDRDGSFEPELIKKGQTRIDGMDDKIIGLYAAGLTVRDIRAHLEDVYGLQVSPDLISRVTDAVLDEVREWQSRALERMYPIVIFDALRVKIRDADSRMVKNKAVYVALGVSRDGVREVLGLWIADNEGAKFWLSVMNELKNRGVQDVLIAVVDGLKGFPEAITAAFPNAAIQTCIVHLVRHSLNFCAWKDRKAVAADLRLIYGAPTAEQAAAELDAFEEKWAGKYASIAPAWRRAWQEVIPFFAFDPAIRKIIYTTNAIESLNRVIRKSIKTRGSFPTEEAATKLIYLAIRNFEKGGRNVREWFAARNQFAIMFDERFNA</sequence>
<evidence type="ECO:0000256" key="5">
    <source>
        <dbReference type="ARBA" id="ARBA00023172"/>
    </source>
</evidence>
<dbReference type="EMBL" id="FQUV01000021">
    <property type="protein sequence ID" value="SHF85197.1"/>
    <property type="molecule type" value="Genomic_DNA"/>
</dbReference>
<evidence type="ECO:0000313" key="8">
    <source>
        <dbReference type="EMBL" id="SHF85197.1"/>
    </source>
</evidence>
<evidence type="ECO:0000256" key="3">
    <source>
        <dbReference type="ARBA" id="ARBA00022578"/>
    </source>
</evidence>
<keyword evidence="5 6" id="KW-0233">DNA recombination</keyword>
<dbReference type="OrthoDB" id="9793302at2"/>
<dbReference type="Pfam" id="PF00872">
    <property type="entry name" value="Transposase_mut"/>
    <property type="match status" value="1"/>
</dbReference>
<evidence type="ECO:0000256" key="2">
    <source>
        <dbReference type="ARBA" id="ARBA00010961"/>
    </source>
</evidence>
<keyword evidence="3 6" id="KW-0815">Transposition</keyword>
<reference evidence="9" key="1">
    <citation type="submission" date="2016-11" db="EMBL/GenBank/DDBJ databases">
        <authorList>
            <person name="Varghese N."/>
            <person name="Submissions S."/>
        </authorList>
    </citation>
    <scope>NUCLEOTIDE SEQUENCE [LARGE SCALE GENOMIC DNA]</scope>
    <source>
        <strain evidence="9">DSM 100566</strain>
    </source>
</reference>
<dbReference type="PANTHER" id="PTHR33217:SF5">
    <property type="entry name" value="MUTATOR FAMILY TRANSPOSASE"/>
    <property type="match status" value="1"/>
</dbReference>
<evidence type="ECO:0000256" key="1">
    <source>
        <dbReference type="ARBA" id="ARBA00002190"/>
    </source>
</evidence>
<name>A0A1M5F1B7_9RHOB</name>
<evidence type="ECO:0000313" key="9">
    <source>
        <dbReference type="Proteomes" id="UP000184144"/>
    </source>
</evidence>
<keyword evidence="4 6" id="KW-0238">DNA-binding</keyword>
<feature type="region of interest" description="Disordered" evidence="7">
    <location>
        <begin position="53"/>
        <end position="76"/>
    </location>
</feature>
<evidence type="ECO:0000256" key="6">
    <source>
        <dbReference type="RuleBase" id="RU365089"/>
    </source>
</evidence>
<comment type="similarity">
    <text evidence="2 6">Belongs to the transposase mutator family.</text>
</comment>
<evidence type="ECO:0000256" key="4">
    <source>
        <dbReference type="ARBA" id="ARBA00023125"/>
    </source>
</evidence>
<dbReference type="NCBIfam" id="NF033543">
    <property type="entry name" value="transpos_IS256"/>
    <property type="match status" value="1"/>
</dbReference>